<evidence type="ECO:0000313" key="3">
    <source>
        <dbReference type="Proteomes" id="UP001597118"/>
    </source>
</evidence>
<dbReference type="Proteomes" id="UP001597118">
    <property type="component" value="Unassembled WGS sequence"/>
</dbReference>
<organism evidence="2 3">
    <name type="scientific">Pseudopedobacter beijingensis</name>
    <dbReference type="NCBI Taxonomy" id="1207056"/>
    <lineage>
        <taxon>Bacteria</taxon>
        <taxon>Pseudomonadati</taxon>
        <taxon>Bacteroidota</taxon>
        <taxon>Sphingobacteriia</taxon>
        <taxon>Sphingobacteriales</taxon>
        <taxon>Sphingobacteriaceae</taxon>
        <taxon>Pseudopedobacter</taxon>
    </lineage>
</organism>
<accession>A0ABW4I795</accession>
<evidence type="ECO:0000313" key="2">
    <source>
        <dbReference type="EMBL" id="MFD1628603.1"/>
    </source>
</evidence>
<dbReference type="RefSeq" id="WP_379660987.1">
    <property type="nucleotide sequence ID" value="NZ_JBHUDG010000002.1"/>
</dbReference>
<dbReference type="EMBL" id="JBHUDG010000002">
    <property type="protein sequence ID" value="MFD1628603.1"/>
    <property type="molecule type" value="Genomic_DNA"/>
</dbReference>
<evidence type="ECO:0000259" key="1">
    <source>
        <dbReference type="Pfam" id="PF00534"/>
    </source>
</evidence>
<comment type="caution">
    <text evidence="2">The sequence shown here is derived from an EMBL/GenBank/DDBJ whole genome shotgun (WGS) entry which is preliminary data.</text>
</comment>
<keyword evidence="3" id="KW-1185">Reference proteome</keyword>
<sequence length="404" mass="46681">MPKKQYDIITCHPAKHHFYEQAHAISQKYDIRFLTSVFINPIWLKLIKPFSKKIYQFLSKKSHSKLASKYVITHPATELEIMRKKLRKQNYNYYEGNRKFEHWVIKNFMPPKVFIGVDTACGYIFSQWKNKSFLILDLVIALPQYRNKVYQAAIDENPNLKPKDFHFSTEPELSIYKQEIELADLILCGSEFVKSSCLDYGIPESRLKVIEYGVDLDLFNPTPNLQKNGKFKMAFVGNFSVRKGSILIEQLMKNLENYGDIELHVFGKADKASKAKFGSNTFFHGFIPQQELKEKLELCDMMVFPTYFEGSAYAVYQSMSLSLPVITTPNCGSVVDESCGIIIPVNNIHALEEAVMRLYADKELRLELGKNAHVKAQNYSWENYGEKIRQVIATALEKHPEKLV</sequence>
<dbReference type="SUPFAM" id="SSF53756">
    <property type="entry name" value="UDP-Glycosyltransferase/glycogen phosphorylase"/>
    <property type="match status" value="1"/>
</dbReference>
<keyword evidence="2" id="KW-0808">Transferase</keyword>
<feature type="domain" description="Glycosyl transferase family 1" evidence="1">
    <location>
        <begin position="225"/>
        <end position="372"/>
    </location>
</feature>
<dbReference type="CDD" id="cd03801">
    <property type="entry name" value="GT4_PimA-like"/>
    <property type="match status" value="1"/>
</dbReference>
<dbReference type="Pfam" id="PF00534">
    <property type="entry name" value="Glycos_transf_1"/>
    <property type="match status" value="1"/>
</dbReference>
<dbReference type="PANTHER" id="PTHR12526">
    <property type="entry name" value="GLYCOSYLTRANSFERASE"/>
    <property type="match status" value="1"/>
</dbReference>
<name>A0ABW4I795_9SPHI</name>
<proteinExistence type="predicted"/>
<dbReference type="EC" id="2.4.-.-" evidence="2"/>
<reference evidence="3" key="1">
    <citation type="journal article" date="2019" name="Int. J. Syst. Evol. Microbiol.">
        <title>The Global Catalogue of Microorganisms (GCM) 10K type strain sequencing project: providing services to taxonomists for standard genome sequencing and annotation.</title>
        <authorList>
            <consortium name="The Broad Institute Genomics Platform"/>
            <consortium name="The Broad Institute Genome Sequencing Center for Infectious Disease"/>
            <person name="Wu L."/>
            <person name="Ma J."/>
        </authorList>
    </citation>
    <scope>NUCLEOTIDE SEQUENCE [LARGE SCALE GENOMIC DNA]</scope>
    <source>
        <strain evidence="3">CCUG 53762</strain>
    </source>
</reference>
<dbReference type="Gene3D" id="3.40.50.2000">
    <property type="entry name" value="Glycogen Phosphorylase B"/>
    <property type="match status" value="2"/>
</dbReference>
<keyword evidence="2" id="KW-0328">Glycosyltransferase</keyword>
<protein>
    <submittedName>
        <fullName evidence="2">Glycosyltransferase family 4 protein</fullName>
        <ecNumber evidence="2">2.4.-.-</ecNumber>
    </submittedName>
</protein>
<gene>
    <name evidence="2" type="ORF">ACFSAH_01875</name>
</gene>
<dbReference type="InterPro" id="IPR001296">
    <property type="entry name" value="Glyco_trans_1"/>
</dbReference>
<dbReference type="GO" id="GO:0016757">
    <property type="term" value="F:glycosyltransferase activity"/>
    <property type="evidence" value="ECO:0007669"/>
    <property type="project" value="UniProtKB-KW"/>
</dbReference>
<dbReference type="PANTHER" id="PTHR12526:SF630">
    <property type="entry name" value="GLYCOSYLTRANSFERASE"/>
    <property type="match status" value="1"/>
</dbReference>